<name>A0ABN6MS69_9BACT</name>
<dbReference type="Gene3D" id="1.20.120.1760">
    <property type="match status" value="1"/>
</dbReference>
<protein>
    <recommendedName>
        <fullName evidence="6">CDP-alcohol phosphatidyltransferase</fullName>
    </recommendedName>
</protein>
<feature type="transmembrane region" description="Helical" evidence="3">
    <location>
        <begin position="15"/>
        <end position="34"/>
    </location>
</feature>
<sequence>MSFEWLAPVARSGPLLVAAALSLALLAFAITTAIRGRPRSARVEKAGGSILLSKYAMECGLWMFGPVTRTAIRLKIHPDVFSWASLVLQGASAILLANGSFGTGALLLIVGAACDAADGAVARGRGMASDAGEVLDAAIDRWAEMAVFFGYAWYYRSLWWGFLLAVGACAGAVMVSYTRAKAEVYGIDATFGLMQRHERAVWLAAATLGSSLWQAWRPTPAGALALHLPVLVVLGLIAVLANGTGWLRMRHTRRELRRR</sequence>
<feature type="transmembrane region" description="Helical" evidence="3">
    <location>
        <begin position="80"/>
        <end position="101"/>
    </location>
</feature>
<evidence type="ECO:0000313" key="4">
    <source>
        <dbReference type="EMBL" id="BDG03822.1"/>
    </source>
</evidence>
<comment type="similarity">
    <text evidence="2">Belongs to the CDP-alcohol phosphatidyltransferase class-I family.</text>
</comment>
<evidence type="ECO:0000256" key="1">
    <source>
        <dbReference type="ARBA" id="ARBA00022679"/>
    </source>
</evidence>
<organism evidence="4 5">
    <name type="scientific">Anaeromyxobacter oryzae</name>
    <dbReference type="NCBI Taxonomy" id="2918170"/>
    <lineage>
        <taxon>Bacteria</taxon>
        <taxon>Pseudomonadati</taxon>
        <taxon>Myxococcota</taxon>
        <taxon>Myxococcia</taxon>
        <taxon>Myxococcales</taxon>
        <taxon>Cystobacterineae</taxon>
        <taxon>Anaeromyxobacteraceae</taxon>
        <taxon>Anaeromyxobacter</taxon>
    </lineage>
</organism>
<gene>
    <name evidence="4" type="ORF">AMOR_28180</name>
</gene>
<dbReference type="InterPro" id="IPR048254">
    <property type="entry name" value="CDP_ALCOHOL_P_TRANSF_CS"/>
</dbReference>
<evidence type="ECO:0000256" key="2">
    <source>
        <dbReference type="RuleBase" id="RU003750"/>
    </source>
</evidence>
<proteinExistence type="inferred from homology"/>
<evidence type="ECO:0000313" key="5">
    <source>
        <dbReference type="Proteomes" id="UP001162891"/>
    </source>
</evidence>
<reference evidence="5" key="1">
    <citation type="journal article" date="2022" name="Int. J. Syst. Evol. Microbiol.">
        <title>Anaeromyxobacter oryzae sp. nov., Anaeromyxobacter diazotrophicus sp. nov. and Anaeromyxobacter paludicola sp. nov., isolated from paddy soils.</title>
        <authorList>
            <person name="Itoh H."/>
            <person name="Xu Z."/>
            <person name="Mise K."/>
            <person name="Masuda Y."/>
            <person name="Ushijima N."/>
            <person name="Hayakawa C."/>
            <person name="Shiratori Y."/>
            <person name="Senoo K."/>
        </authorList>
    </citation>
    <scope>NUCLEOTIDE SEQUENCE [LARGE SCALE GENOMIC DNA]</scope>
    <source>
        <strain evidence="5">Red232</strain>
    </source>
</reference>
<feature type="transmembrane region" description="Helical" evidence="3">
    <location>
        <begin position="228"/>
        <end position="249"/>
    </location>
</feature>
<keyword evidence="3" id="KW-1133">Transmembrane helix</keyword>
<dbReference type="Proteomes" id="UP001162891">
    <property type="component" value="Chromosome"/>
</dbReference>
<dbReference type="InterPro" id="IPR000462">
    <property type="entry name" value="CDP-OH_P_trans"/>
</dbReference>
<dbReference type="InterPro" id="IPR043130">
    <property type="entry name" value="CDP-OH_PTrfase_TM_dom"/>
</dbReference>
<dbReference type="Pfam" id="PF01066">
    <property type="entry name" value="CDP-OH_P_transf"/>
    <property type="match status" value="1"/>
</dbReference>
<feature type="transmembrane region" description="Helical" evidence="3">
    <location>
        <begin position="158"/>
        <end position="178"/>
    </location>
</feature>
<dbReference type="PROSITE" id="PS00379">
    <property type="entry name" value="CDP_ALCOHOL_P_TRANSF"/>
    <property type="match status" value="1"/>
</dbReference>
<keyword evidence="5" id="KW-1185">Reference proteome</keyword>
<evidence type="ECO:0000256" key="3">
    <source>
        <dbReference type="SAM" id="Phobius"/>
    </source>
</evidence>
<dbReference type="EMBL" id="AP025591">
    <property type="protein sequence ID" value="BDG03822.1"/>
    <property type="molecule type" value="Genomic_DNA"/>
</dbReference>
<keyword evidence="3" id="KW-0472">Membrane</keyword>
<accession>A0ABN6MS69</accession>
<keyword evidence="3" id="KW-0812">Transmembrane</keyword>
<keyword evidence="1 2" id="KW-0808">Transferase</keyword>
<evidence type="ECO:0008006" key="6">
    <source>
        <dbReference type="Google" id="ProtNLM"/>
    </source>
</evidence>
<dbReference type="RefSeq" id="WP_248362240.1">
    <property type="nucleotide sequence ID" value="NZ_AP025591.1"/>
</dbReference>